<sequence length="977" mass="111673">MASINHSSKMLLKGLKNSSLPKFRVQPLSSEAVNEVSDVKKTVFLPKTKFKPQLSSIERSSLDLELAENGKFDELYDWQRNDASRQNLPEFTLLDGPPYANGQPHVGHAVNKILKDFIVKTRMTQHRVNFRPGWDCHGLPIELKIVKKNDETVTDPLQIRSEARKVAFDSYQAQANAFKRWGVTAGWQKPYFTMDADYVASELAIFADLYEKGFVFRSYKPIYWSPSSKTALAESELEYNEKHKSLATFFRFQIINLNLDEIGLSNLKTSKKPCHVFGLVWTTTPWTLPLNDVIAFNEGFKYAIVEFDDSKIKNLPVRELYIVAEQLIPQVSSTLDRQLNVLAVVEADILRDTFYRHCFYNNVASPFVPAKHVTSAVGTGLVHTCYAHGFDDHKIALERNEQVQCFVDEEGRFTRQMGYDLEGKDVITQGSKAVLQLLKKNVVHSYNYVHSYPYDWRTKKPVIIRASKQWFIDVSQLSQKAADFVQHELLMNPQQKSAFIAQLSNRPSWCISRQRAWGVPIPALIDSEDNEYTSPEFIKMVANKIRESGTSDFWWKANVDDLLKERSMNVINGKPADHVRKSMDIMDVWMDSGVAWHTLDGNKQADVIVEGMDQFRGWFQSSLLMSLAARNTAPFKRLLVHGFTVDDKGKKMSKSEGNVIDPQWITDGNLKQTAIGADGLRLWVALYGSEGTSDIKLGKKVLDDLELKLKQMRNIFKFLLGSLDGYNGVNPQQIKLTLLDKFIIFQTNKFVRNSIENLENYRFRVFINEFLQFLSNPLSSIYVNSVRDRLYCDGLDSDTRKSAVYTIDLIGRKLATLIGQLLPHLAVEYCSHHPLLKNRPDEVLKGTIVQEIDVEELVDENMETSFQLLLKIRKQVMETLGTRVDLSKKGLIIRAPAVDHQELLKYQQNESVDSDLTEFFGVSYLKLEEAAEETSFEMIDSPLDFCVRCRKQTKPKASLLCSRCTAAVENVRIEKFE</sequence>
<dbReference type="WBParaSite" id="JU765_v2.g8647.t1">
    <property type="protein sequence ID" value="JU765_v2.g8647.t1"/>
    <property type="gene ID" value="JU765_v2.g8647"/>
</dbReference>
<evidence type="ECO:0000313" key="1">
    <source>
        <dbReference type="Proteomes" id="UP000887576"/>
    </source>
</evidence>
<protein>
    <submittedName>
        <fullName evidence="2">Isoleucine--tRNA ligase</fullName>
    </submittedName>
</protein>
<accession>A0AC34RQM2</accession>
<name>A0AC34RQM2_9BILA</name>
<organism evidence="1 2">
    <name type="scientific">Panagrolaimus sp. JU765</name>
    <dbReference type="NCBI Taxonomy" id="591449"/>
    <lineage>
        <taxon>Eukaryota</taxon>
        <taxon>Metazoa</taxon>
        <taxon>Ecdysozoa</taxon>
        <taxon>Nematoda</taxon>
        <taxon>Chromadorea</taxon>
        <taxon>Rhabditida</taxon>
        <taxon>Tylenchina</taxon>
        <taxon>Panagrolaimomorpha</taxon>
        <taxon>Panagrolaimoidea</taxon>
        <taxon>Panagrolaimidae</taxon>
        <taxon>Panagrolaimus</taxon>
    </lineage>
</organism>
<dbReference type="Proteomes" id="UP000887576">
    <property type="component" value="Unplaced"/>
</dbReference>
<reference evidence="2" key="1">
    <citation type="submission" date="2022-11" db="UniProtKB">
        <authorList>
            <consortium name="WormBaseParasite"/>
        </authorList>
    </citation>
    <scope>IDENTIFICATION</scope>
</reference>
<evidence type="ECO:0000313" key="2">
    <source>
        <dbReference type="WBParaSite" id="JU765_v2.g8647.t1"/>
    </source>
</evidence>
<proteinExistence type="predicted"/>